<protein>
    <recommendedName>
        <fullName evidence="9">Cas scaffolding protein family member 4</fullName>
    </recommendedName>
</protein>
<dbReference type="PANTHER" id="PTHR10654">
    <property type="entry name" value="CAS SCAFFOLDING PROTEIN"/>
    <property type="match status" value="1"/>
</dbReference>
<dbReference type="InterPro" id="IPR021901">
    <property type="entry name" value="CAS_C"/>
</dbReference>
<dbReference type="GO" id="GO:0007169">
    <property type="term" value="P:cell surface receptor protein tyrosine kinase signaling pathway"/>
    <property type="evidence" value="ECO:0007669"/>
    <property type="project" value="TreeGrafter"/>
</dbReference>
<organism evidence="7 8">
    <name type="scientific">Gadus morhua</name>
    <name type="common">Atlantic cod</name>
    <dbReference type="NCBI Taxonomy" id="8049"/>
    <lineage>
        <taxon>Eukaryota</taxon>
        <taxon>Metazoa</taxon>
        <taxon>Chordata</taxon>
        <taxon>Craniata</taxon>
        <taxon>Vertebrata</taxon>
        <taxon>Euteleostomi</taxon>
        <taxon>Actinopterygii</taxon>
        <taxon>Neopterygii</taxon>
        <taxon>Teleostei</taxon>
        <taxon>Neoteleostei</taxon>
        <taxon>Acanthomorphata</taxon>
        <taxon>Zeiogadaria</taxon>
        <taxon>Gadariae</taxon>
        <taxon>Gadiformes</taxon>
        <taxon>Gadoidei</taxon>
        <taxon>Gadidae</taxon>
        <taxon>Gadus</taxon>
    </lineage>
</organism>
<gene>
    <name evidence="7" type="primary">cass4</name>
</gene>
<name>A0A8C5BWZ6_GADMO</name>
<dbReference type="Ensembl" id="ENSGMOT00000028841.1">
    <property type="protein sequence ID" value="ENSGMOP00000051882.1"/>
    <property type="gene ID" value="ENSGMOG00000036449.1"/>
</dbReference>
<dbReference type="GO" id="GO:0007155">
    <property type="term" value="P:cell adhesion"/>
    <property type="evidence" value="ECO:0007669"/>
    <property type="project" value="UniProtKB-KW"/>
</dbReference>
<evidence type="ECO:0000256" key="4">
    <source>
        <dbReference type="SAM" id="MobiDB-lite"/>
    </source>
</evidence>
<dbReference type="Pfam" id="PF12026">
    <property type="entry name" value="CAS_C"/>
    <property type="match status" value="1"/>
</dbReference>
<dbReference type="Gene3D" id="1.20.120.230">
    <property type="entry name" value="Alpha-catenin/vinculin-like"/>
    <property type="match status" value="1"/>
</dbReference>
<feature type="domain" description="Serine rich protein interaction" evidence="5">
    <location>
        <begin position="274"/>
        <end position="431"/>
    </location>
</feature>
<evidence type="ECO:0000256" key="2">
    <source>
        <dbReference type="ARBA" id="ARBA00022490"/>
    </source>
</evidence>
<dbReference type="GO" id="GO:0016477">
    <property type="term" value="P:cell migration"/>
    <property type="evidence" value="ECO:0007669"/>
    <property type="project" value="TreeGrafter"/>
</dbReference>
<dbReference type="GO" id="GO:0005886">
    <property type="term" value="C:plasma membrane"/>
    <property type="evidence" value="ECO:0007669"/>
    <property type="project" value="TreeGrafter"/>
</dbReference>
<dbReference type="OMA" id="CHIPLEC"/>
<keyword evidence="2" id="KW-0963">Cytoplasm</keyword>
<feature type="compositionally biased region" description="Pro residues" evidence="4">
    <location>
        <begin position="103"/>
        <end position="118"/>
    </location>
</feature>
<feature type="compositionally biased region" description="Low complexity" evidence="4">
    <location>
        <begin position="238"/>
        <end position="266"/>
    </location>
</feature>
<dbReference type="Pfam" id="PF08824">
    <property type="entry name" value="Serine_rich"/>
    <property type="match status" value="1"/>
</dbReference>
<evidence type="ECO:0008006" key="9">
    <source>
        <dbReference type="Google" id="ProtNLM"/>
    </source>
</evidence>
<evidence type="ECO:0000313" key="7">
    <source>
        <dbReference type="Ensembl" id="ENSGMOP00000051882.1"/>
    </source>
</evidence>
<evidence type="ECO:0000256" key="3">
    <source>
        <dbReference type="ARBA" id="ARBA00022553"/>
    </source>
</evidence>
<evidence type="ECO:0000259" key="6">
    <source>
        <dbReference type="Pfam" id="PF12026"/>
    </source>
</evidence>
<feature type="region of interest" description="Disordered" evidence="4">
    <location>
        <begin position="200"/>
        <end position="272"/>
    </location>
</feature>
<keyword evidence="3" id="KW-0597">Phosphoprotein</keyword>
<dbReference type="InterPro" id="IPR014928">
    <property type="entry name" value="Serine_rich_dom"/>
</dbReference>
<feature type="region of interest" description="Disordered" evidence="4">
    <location>
        <begin position="477"/>
        <end position="523"/>
    </location>
</feature>
<evidence type="ECO:0000259" key="5">
    <source>
        <dbReference type="Pfam" id="PF08824"/>
    </source>
</evidence>
<feature type="region of interest" description="Disordered" evidence="4">
    <location>
        <begin position="81"/>
        <end position="165"/>
    </location>
</feature>
<feature type="domain" description="CAS family C-terminal" evidence="6">
    <location>
        <begin position="523"/>
        <end position="635"/>
    </location>
</feature>
<feature type="compositionally biased region" description="Gly residues" evidence="4">
    <location>
        <begin position="437"/>
        <end position="449"/>
    </location>
</feature>
<dbReference type="GeneTree" id="ENSGT00950000183008"/>
<evidence type="ECO:0000313" key="8">
    <source>
        <dbReference type="Proteomes" id="UP000694546"/>
    </source>
</evidence>
<keyword evidence="8" id="KW-1185">Reference proteome</keyword>
<feature type="region of interest" description="Disordered" evidence="4">
    <location>
        <begin position="428"/>
        <end position="465"/>
    </location>
</feature>
<reference evidence="7" key="2">
    <citation type="submission" date="2025-09" db="UniProtKB">
        <authorList>
            <consortium name="Ensembl"/>
        </authorList>
    </citation>
    <scope>IDENTIFICATION</scope>
</reference>
<reference evidence="7" key="1">
    <citation type="submission" date="2025-08" db="UniProtKB">
        <authorList>
            <consortium name="Ensembl"/>
        </authorList>
    </citation>
    <scope>IDENTIFICATION</scope>
</reference>
<sequence length="637" mass="68159">MSQRKTCRKAWLTSPAGQSPRCSSPNDTYVYAVPPAHCREPCYDVPVPSATDALQRTLSSCNTLPSRRKGDWIYDVPVSPEKPGLSAASGGTLPSRAPGRQLFPPPSAAPAPLGPPGPGLYAVVNAGPPPERPPTGADLPALPPRVRASVYGQPPARRSSEEQVYAVPPQDKVCHIPLECRGDASYPYDHTRARLQRMRTVLGPASLRQRPGGDDPLLEDEEGRSDSRRAATDSQRISTASSSSTSSTSSTSSCDSTAPSSSSCSPEPLREVGLSQEEAGARLLELHEALGRAVHRLMDFVSSSWRSREHLEKHLEEIRAAAEGIDRAVSGFLAFALDVKGNARHLTDANLRTRLLKQLSIVEDSGLILRQTVGSLSASGWPLDALSQDPGLLNTPDQLERFVMVARTVPEDVKRLVSILNANGRLLFRPNQREPGDGGPGDGGPGDGGPAAAAGGQQNGDAVDDDNDYVQLQTKKEFERQNHRREADPHDGTPSAATGHEETTPPGAPPPTQEGAPAGPRPEHCRLYFGALQKALGGFVGSLRGGQPPEQFIPHSKLVIMVGQRLVNTLYQDARGAGARQSLLCKSSHLCALLKQLAVATKKAALHFPDKQALQEAHDFAGELAQKAQHFRISLDL</sequence>
<evidence type="ECO:0000256" key="1">
    <source>
        <dbReference type="ARBA" id="ARBA00004496"/>
    </source>
</evidence>
<accession>A0A8C5BWZ6</accession>
<feature type="region of interest" description="Disordered" evidence="4">
    <location>
        <begin position="1"/>
        <end position="25"/>
    </location>
</feature>
<dbReference type="GO" id="GO:0005925">
    <property type="term" value="C:focal adhesion"/>
    <property type="evidence" value="ECO:0007669"/>
    <property type="project" value="UniProtKB-SubCell"/>
</dbReference>
<dbReference type="GO" id="GO:0005737">
    <property type="term" value="C:cytoplasm"/>
    <property type="evidence" value="ECO:0007669"/>
    <property type="project" value="UniProtKB-SubCell"/>
</dbReference>
<feature type="compositionally biased region" description="Basic and acidic residues" evidence="4">
    <location>
        <begin position="477"/>
        <end position="491"/>
    </location>
</feature>
<dbReference type="AlphaFoldDB" id="A0A8C5BWZ6"/>
<feature type="compositionally biased region" description="Polar residues" evidence="4">
    <location>
        <begin position="15"/>
        <end position="25"/>
    </location>
</feature>
<comment type="subcellular location">
    <subcellularLocation>
        <location evidence="1">Cytoplasm</location>
    </subcellularLocation>
</comment>
<dbReference type="InterPro" id="IPR038319">
    <property type="entry name" value="Serine_rich_sf"/>
</dbReference>
<dbReference type="Gene3D" id="1.20.120.830">
    <property type="entry name" value="Serine-rich domain"/>
    <property type="match status" value="1"/>
</dbReference>
<dbReference type="Proteomes" id="UP000694546">
    <property type="component" value="Chromosome 13"/>
</dbReference>
<feature type="compositionally biased region" description="Low complexity" evidence="4">
    <location>
        <begin position="450"/>
        <end position="461"/>
    </location>
</feature>
<dbReference type="InterPro" id="IPR037362">
    <property type="entry name" value="CAS_fam"/>
</dbReference>
<dbReference type="PANTHER" id="PTHR10654:SF19">
    <property type="entry name" value="CAS SCAFFOLDING PROTEIN FAMILY MEMBER 4"/>
    <property type="match status" value="1"/>
</dbReference>
<proteinExistence type="predicted"/>